<proteinExistence type="predicted"/>
<accession>A0A1W1W4L4</accession>
<keyword evidence="1" id="KW-0732">Signal</keyword>
<protein>
    <recommendedName>
        <fullName evidence="2">DUF547 domain-containing protein</fullName>
    </recommendedName>
</protein>
<feature type="chain" id="PRO_5012732248" description="DUF547 domain-containing protein" evidence="1">
    <location>
        <begin position="22"/>
        <end position="243"/>
    </location>
</feature>
<sequence length="243" mass="26761">MHPTRLLLLVALWLPLGGLLAAPAAPSFAAATSAFLQKYVRADGNVNYAAIKKQPAELKALLQTVQSFDAKAASAAERKAFYLNAYNVTVIGAVVERYPLASVMKVPGFFDKLKFTVAGEQMTINELETNKLRKPYNDPRIHFALVCAAKGCPRLSREAFAAATLDAQLAAQTKRVLTDPTFIRPDAKAKKVQVSEIFKWYAADFKAPGPALIHYLNQYRAAQPIPATYTVDYYAYDWSLNEG</sequence>
<feature type="signal peptide" evidence="1">
    <location>
        <begin position="1"/>
        <end position="21"/>
    </location>
</feature>
<evidence type="ECO:0000259" key="2">
    <source>
        <dbReference type="Pfam" id="PF04784"/>
    </source>
</evidence>
<dbReference type="AlphaFoldDB" id="A0A1W1W4L4"/>
<dbReference type="PANTHER" id="PTHR46361:SF3">
    <property type="entry name" value="ELECTRON CARRIER_ PROTEIN DISULFIDE OXIDOREDUCTASE"/>
    <property type="match status" value="1"/>
</dbReference>
<evidence type="ECO:0000313" key="4">
    <source>
        <dbReference type="Proteomes" id="UP000192266"/>
    </source>
</evidence>
<gene>
    <name evidence="3" type="ORF">SAMN00120144_1945</name>
</gene>
<organism evidence="3 4">
    <name type="scientific">Hymenobacter roseosalivarius DSM 11622</name>
    <dbReference type="NCBI Taxonomy" id="645990"/>
    <lineage>
        <taxon>Bacteria</taxon>
        <taxon>Pseudomonadati</taxon>
        <taxon>Bacteroidota</taxon>
        <taxon>Cytophagia</taxon>
        <taxon>Cytophagales</taxon>
        <taxon>Hymenobacteraceae</taxon>
        <taxon>Hymenobacter</taxon>
    </lineage>
</organism>
<dbReference type="EMBL" id="FWWW01000100">
    <property type="protein sequence ID" value="SMC00331.1"/>
    <property type="molecule type" value="Genomic_DNA"/>
</dbReference>
<keyword evidence="4" id="KW-1185">Reference proteome</keyword>
<reference evidence="3 4" key="1">
    <citation type="submission" date="2017-04" db="EMBL/GenBank/DDBJ databases">
        <authorList>
            <person name="Afonso C.L."/>
            <person name="Miller P.J."/>
            <person name="Scott M.A."/>
            <person name="Spackman E."/>
            <person name="Goraichik I."/>
            <person name="Dimitrov K.M."/>
            <person name="Suarez D.L."/>
            <person name="Swayne D.E."/>
        </authorList>
    </citation>
    <scope>NUCLEOTIDE SEQUENCE [LARGE SCALE GENOMIC DNA]</scope>
    <source>
        <strain evidence="3 4">DSM 11622</strain>
    </source>
</reference>
<dbReference type="STRING" id="645990.SAMN00120144_1945"/>
<dbReference type="PANTHER" id="PTHR46361">
    <property type="entry name" value="ELECTRON CARRIER/ PROTEIN DISULFIDE OXIDOREDUCTASE"/>
    <property type="match status" value="1"/>
</dbReference>
<name>A0A1W1W4L4_9BACT</name>
<evidence type="ECO:0000256" key="1">
    <source>
        <dbReference type="SAM" id="SignalP"/>
    </source>
</evidence>
<dbReference type="Pfam" id="PF04784">
    <property type="entry name" value="DUF547"/>
    <property type="match status" value="1"/>
</dbReference>
<feature type="domain" description="DUF547" evidence="2">
    <location>
        <begin position="73"/>
        <end position="175"/>
    </location>
</feature>
<dbReference type="Proteomes" id="UP000192266">
    <property type="component" value="Unassembled WGS sequence"/>
</dbReference>
<evidence type="ECO:0000313" key="3">
    <source>
        <dbReference type="EMBL" id="SMC00331.1"/>
    </source>
</evidence>
<dbReference type="InterPro" id="IPR006869">
    <property type="entry name" value="DUF547"/>
</dbReference>